<evidence type="ECO:0000313" key="2">
    <source>
        <dbReference type="EMBL" id="KKI65346.1"/>
    </source>
</evidence>
<dbReference type="RefSeq" id="WP_046467637.1">
    <property type="nucleotide sequence ID" value="NZ_LAKJ01000002.1"/>
</dbReference>
<keyword evidence="1" id="KW-0812">Transmembrane</keyword>
<organism evidence="2 3">
    <name type="scientific">Staphylococcus cohnii subsp. cohnii</name>
    <dbReference type="NCBI Taxonomy" id="74704"/>
    <lineage>
        <taxon>Bacteria</taxon>
        <taxon>Bacillati</taxon>
        <taxon>Bacillota</taxon>
        <taxon>Bacilli</taxon>
        <taxon>Bacillales</taxon>
        <taxon>Staphylococcaceae</taxon>
        <taxon>Staphylococcus</taxon>
        <taxon>Staphylococcus cohnii species complex</taxon>
    </lineage>
</organism>
<protein>
    <submittedName>
        <fullName evidence="2">Uncharacterized protein</fullName>
    </submittedName>
</protein>
<feature type="transmembrane region" description="Helical" evidence="1">
    <location>
        <begin position="123"/>
        <end position="141"/>
    </location>
</feature>
<dbReference type="PATRIC" id="fig|74704.6.peg.1337"/>
<comment type="caution">
    <text evidence="2">The sequence shown here is derived from an EMBL/GenBank/DDBJ whole genome shotgun (WGS) entry which is preliminary data.</text>
</comment>
<sequence>MNFIVWLIIFCEIAFWVVILLGLVTRYILKQQKLGFFFLALTPVIDLILLITTVVDLMNGATAETPHAIAAVYISVSLIFGKSMINWADDRFRYYVMKQGPKPYKLDGLAYSKKYFKSWLKHLLSYIIGTGILHLLVYLINDKSRTEAMDVVIHIWTIVIIIDLIISISYFVWPPRKEKTHNK</sequence>
<dbReference type="EMBL" id="LAKJ01000002">
    <property type="protein sequence ID" value="KKI65346.1"/>
    <property type="molecule type" value="Genomic_DNA"/>
</dbReference>
<feature type="transmembrane region" description="Helical" evidence="1">
    <location>
        <begin position="6"/>
        <end position="29"/>
    </location>
</feature>
<reference evidence="2 3" key="1">
    <citation type="submission" date="2015-03" db="EMBL/GenBank/DDBJ databases">
        <title>Genome Assembly of Staphylococcus cohnii subsp. cohnii strain G22B2.</title>
        <authorList>
            <person name="Nair G."/>
            <person name="Kaur G."/>
            <person name="Khatri I."/>
            <person name="Singh N.K."/>
            <person name="Sathyabama S."/>
            <person name="Maurya S.K."/>
            <person name="Subramanian S."/>
            <person name="Agrewala J.N."/>
            <person name="Mayilraj S."/>
        </authorList>
    </citation>
    <scope>NUCLEOTIDE SEQUENCE [LARGE SCALE GENOMIC DNA]</scope>
    <source>
        <strain evidence="2 3">G22B2</strain>
    </source>
</reference>
<name>A0A0M2P074_STACC</name>
<dbReference type="AlphaFoldDB" id="A0A0M2P074"/>
<keyword evidence="1" id="KW-0472">Membrane</keyword>
<gene>
    <name evidence="2" type="ORF">UF66_1303</name>
</gene>
<keyword evidence="1" id="KW-1133">Transmembrane helix</keyword>
<proteinExistence type="predicted"/>
<dbReference type="Proteomes" id="UP000034455">
    <property type="component" value="Unassembled WGS sequence"/>
</dbReference>
<feature type="transmembrane region" description="Helical" evidence="1">
    <location>
        <begin position="153"/>
        <end position="173"/>
    </location>
</feature>
<accession>A0A0M2P074</accession>
<feature type="transmembrane region" description="Helical" evidence="1">
    <location>
        <begin position="36"/>
        <end position="55"/>
    </location>
</feature>
<feature type="transmembrane region" description="Helical" evidence="1">
    <location>
        <begin position="67"/>
        <end position="88"/>
    </location>
</feature>
<evidence type="ECO:0000313" key="3">
    <source>
        <dbReference type="Proteomes" id="UP000034455"/>
    </source>
</evidence>
<evidence type="ECO:0000256" key="1">
    <source>
        <dbReference type="SAM" id="Phobius"/>
    </source>
</evidence>